<name>A0A9W6GUV5_9HYPH</name>
<sequence length="325" mass="33270">MTPQNVGISVLGGIAAAAIGAVVVRGGLGGLVFAHLAPLPLLIVALGFGVVHGATAALAATLILSLALHPVIGMGYALLVAGPAWLGAYVASGAPRNGRDFITGNVSSSACLAAAGVLAGVVILWLIVATVSFGSLEEALNPIRARAFLILDGMLRDKELPESANPTELSGVIARSVPAFLAGYGLLIHIANIWLGGSIARASGLLTRQWPDIAMDYRLPRSVAGLFLSGVVLTLFGGTSGAIGLVLVATMGMLLMLQGLAVVHVWVRGSKSSALVLSVLYFMLGFLGWPIVPLAVLGGADTIFNYRDRKPAAAPDQPQKTAESD</sequence>
<protein>
    <submittedName>
        <fullName evidence="2">Membrane protein</fullName>
    </submittedName>
</protein>
<gene>
    <name evidence="2" type="ORF">LMG27198_24840</name>
</gene>
<feature type="transmembrane region" description="Helical" evidence="1">
    <location>
        <begin position="218"/>
        <end position="236"/>
    </location>
</feature>
<feature type="transmembrane region" description="Helical" evidence="1">
    <location>
        <begin position="6"/>
        <end position="34"/>
    </location>
</feature>
<feature type="transmembrane region" description="Helical" evidence="1">
    <location>
        <begin position="274"/>
        <end position="292"/>
    </location>
</feature>
<keyword evidence="3" id="KW-1185">Reference proteome</keyword>
<comment type="caution">
    <text evidence="2">The sequence shown here is derived from an EMBL/GenBank/DDBJ whole genome shotgun (WGS) entry which is preliminary data.</text>
</comment>
<feature type="transmembrane region" description="Helical" evidence="1">
    <location>
        <begin position="242"/>
        <end position="267"/>
    </location>
</feature>
<keyword evidence="1" id="KW-1133">Transmembrane helix</keyword>
<organism evidence="2 3">
    <name type="scientific">Methylocystis echinoides</name>
    <dbReference type="NCBI Taxonomy" id="29468"/>
    <lineage>
        <taxon>Bacteria</taxon>
        <taxon>Pseudomonadati</taxon>
        <taxon>Pseudomonadota</taxon>
        <taxon>Alphaproteobacteria</taxon>
        <taxon>Hyphomicrobiales</taxon>
        <taxon>Methylocystaceae</taxon>
        <taxon>Methylocystis</taxon>
    </lineage>
</organism>
<accession>A0A9W6GUV5</accession>
<feature type="transmembrane region" description="Helical" evidence="1">
    <location>
        <begin position="106"/>
        <end position="128"/>
    </location>
</feature>
<keyword evidence="1" id="KW-0472">Membrane</keyword>
<feature type="transmembrane region" description="Helical" evidence="1">
    <location>
        <begin position="74"/>
        <end position="94"/>
    </location>
</feature>
<evidence type="ECO:0000256" key="1">
    <source>
        <dbReference type="SAM" id="Phobius"/>
    </source>
</evidence>
<proteinExistence type="predicted"/>
<dbReference type="EMBL" id="BSEC01000001">
    <property type="protein sequence ID" value="GLI93492.1"/>
    <property type="molecule type" value="Genomic_DNA"/>
</dbReference>
<feature type="transmembrane region" description="Helical" evidence="1">
    <location>
        <begin position="177"/>
        <end position="197"/>
    </location>
</feature>
<dbReference type="InterPro" id="IPR018710">
    <property type="entry name" value="DUF2232"/>
</dbReference>
<evidence type="ECO:0000313" key="3">
    <source>
        <dbReference type="Proteomes" id="UP001144323"/>
    </source>
</evidence>
<keyword evidence="1" id="KW-0812">Transmembrane</keyword>
<feature type="transmembrane region" description="Helical" evidence="1">
    <location>
        <begin position="41"/>
        <end position="68"/>
    </location>
</feature>
<evidence type="ECO:0000313" key="2">
    <source>
        <dbReference type="EMBL" id="GLI93492.1"/>
    </source>
</evidence>
<dbReference type="AlphaFoldDB" id="A0A9W6GUV5"/>
<dbReference type="Pfam" id="PF09991">
    <property type="entry name" value="DUF2232"/>
    <property type="match status" value="1"/>
</dbReference>
<reference evidence="2" key="1">
    <citation type="journal article" date="2023" name="Int. J. Syst. Evol. Microbiol.">
        <title>Methylocystis iwaonis sp. nov., a type II methane-oxidizing bacterium from surface soil of a rice paddy field in Japan, and emended description of the genus Methylocystis (ex Whittenbury et al. 1970) Bowman et al. 1993.</title>
        <authorList>
            <person name="Kaise H."/>
            <person name="Sawadogo J.B."/>
            <person name="Alam M.S."/>
            <person name="Ueno C."/>
            <person name="Dianou D."/>
            <person name="Shinjo R."/>
            <person name="Asakawa S."/>
        </authorList>
    </citation>
    <scope>NUCLEOTIDE SEQUENCE</scope>
    <source>
        <strain evidence="2">LMG27198</strain>
    </source>
</reference>
<dbReference type="Proteomes" id="UP001144323">
    <property type="component" value="Unassembled WGS sequence"/>
</dbReference>